<organism evidence="2 3">
    <name type="scientific">Pleurodeles waltl</name>
    <name type="common">Iberian ribbed newt</name>
    <dbReference type="NCBI Taxonomy" id="8319"/>
    <lineage>
        <taxon>Eukaryota</taxon>
        <taxon>Metazoa</taxon>
        <taxon>Chordata</taxon>
        <taxon>Craniata</taxon>
        <taxon>Vertebrata</taxon>
        <taxon>Euteleostomi</taxon>
        <taxon>Amphibia</taxon>
        <taxon>Batrachia</taxon>
        <taxon>Caudata</taxon>
        <taxon>Salamandroidea</taxon>
        <taxon>Salamandridae</taxon>
        <taxon>Pleurodelinae</taxon>
        <taxon>Pleurodeles</taxon>
    </lineage>
</organism>
<name>A0AAV7UIK6_PLEWA</name>
<keyword evidence="3" id="KW-1185">Reference proteome</keyword>
<gene>
    <name evidence="2" type="ORF">NDU88_005595</name>
</gene>
<accession>A0AAV7UIK6</accession>
<proteinExistence type="predicted"/>
<evidence type="ECO:0000256" key="1">
    <source>
        <dbReference type="SAM" id="MobiDB-lite"/>
    </source>
</evidence>
<evidence type="ECO:0000313" key="2">
    <source>
        <dbReference type="EMBL" id="KAJ1188838.1"/>
    </source>
</evidence>
<dbReference type="AlphaFoldDB" id="A0AAV7UIK6"/>
<evidence type="ECO:0000313" key="3">
    <source>
        <dbReference type="Proteomes" id="UP001066276"/>
    </source>
</evidence>
<comment type="caution">
    <text evidence="2">The sequence shown here is derived from an EMBL/GenBank/DDBJ whole genome shotgun (WGS) entry which is preliminary data.</text>
</comment>
<protein>
    <submittedName>
        <fullName evidence="2">Uncharacterized protein</fullName>
    </submittedName>
</protein>
<sequence length="102" mass="10726">MQTQPSPLSMTVIADKLPRKVIRNPASHRAHSCQHPDTQQFTGLPPASARAPGGAYCVGCGTPASTVLRTNTGAETDALRARPRVRLNLQVRGGTAAQPSLS</sequence>
<dbReference type="EMBL" id="JANPWB010000005">
    <property type="protein sequence ID" value="KAJ1188838.1"/>
    <property type="molecule type" value="Genomic_DNA"/>
</dbReference>
<feature type="region of interest" description="Disordered" evidence="1">
    <location>
        <begin position="25"/>
        <end position="48"/>
    </location>
</feature>
<reference evidence="2" key="1">
    <citation type="journal article" date="2022" name="bioRxiv">
        <title>Sequencing and chromosome-scale assembly of the giantPleurodeles waltlgenome.</title>
        <authorList>
            <person name="Brown T."/>
            <person name="Elewa A."/>
            <person name="Iarovenko S."/>
            <person name="Subramanian E."/>
            <person name="Araus A.J."/>
            <person name="Petzold A."/>
            <person name="Susuki M."/>
            <person name="Suzuki K.-i.T."/>
            <person name="Hayashi T."/>
            <person name="Toyoda A."/>
            <person name="Oliveira C."/>
            <person name="Osipova E."/>
            <person name="Leigh N.D."/>
            <person name="Simon A."/>
            <person name="Yun M.H."/>
        </authorList>
    </citation>
    <scope>NUCLEOTIDE SEQUENCE</scope>
    <source>
        <strain evidence="2">20211129_DDA</strain>
        <tissue evidence="2">Liver</tissue>
    </source>
</reference>
<dbReference type="Proteomes" id="UP001066276">
    <property type="component" value="Chromosome 3_1"/>
</dbReference>